<protein>
    <recommendedName>
        <fullName evidence="3">PIN domain-containing protein</fullName>
    </recommendedName>
</protein>
<sequence>MSAFGDVYVIDNNALSQIKRERRAGDFFRQHCRIPSEVLHEAQGFPDIGQLRQLEYPTTPGVIANLIEVMASVPVGETKLVDLYANLGNADPLVVATALDGQRTDDAKLFAPTWTVVTSDKAVQAKAREFGLAVHSNEDFLDLVEAAEGDGDG</sequence>
<dbReference type="STRING" id="239498.AXK60_09060"/>
<dbReference type="RefSeq" id="WP_068571679.1">
    <property type="nucleotide sequence ID" value="NZ_LSRF01000044.1"/>
</dbReference>
<gene>
    <name evidence="1" type="ORF">AXK60_09060</name>
</gene>
<evidence type="ECO:0000313" key="1">
    <source>
        <dbReference type="EMBL" id="KXP08804.1"/>
    </source>
</evidence>
<dbReference type="EMBL" id="LSRF01000044">
    <property type="protein sequence ID" value="KXP08804.1"/>
    <property type="molecule type" value="Genomic_DNA"/>
</dbReference>
<dbReference type="OrthoDB" id="4774688at2"/>
<reference evidence="2" key="1">
    <citation type="submission" date="2016-02" db="EMBL/GenBank/DDBJ databases">
        <authorList>
            <person name="Wen L."/>
            <person name="He K."/>
            <person name="Yang H."/>
        </authorList>
    </citation>
    <scope>NUCLEOTIDE SEQUENCE [LARGE SCALE GENOMIC DNA]</scope>
    <source>
        <strain evidence="2">JCM 15929</strain>
    </source>
</reference>
<accession>A0A138AEB6</accession>
<dbReference type="Proteomes" id="UP000070258">
    <property type="component" value="Unassembled WGS sequence"/>
</dbReference>
<dbReference type="AlphaFoldDB" id="A0A138AEB6"/>
<proteinExistence type="predicted"/>
<comment type="caution">
    <text evidence="1">The sequence shown here is derived from an EMBL/GenBank/DDBJ whole genome shotgun (WGS) entry which is preliminary data.</text>
</comment>
<evidence type="ECO:0000313" key="2">
    <source>
        <dbReference type="Proteomes" id="UP000070258"/>
    </source>
</evidence>
<organism evidence="1 2">
    <name type="scientific">Tsukamurella pseudospumae</name>
    <dbReference type="NCBI Taxonomy" id="239498"/>
    <lineage>
        <taxon>Bacteria</taxon>
        <taxon>Bacillati</taxon>
        <taxon>Actinomycetota</taxon>
        <taxon>Actinomycetes</taxon>
        <taxon>Mycobacteriales</taxon>
        <taxon>Tsukamurellaceae</taxon>
        <taxon>Tsukamurella</taxon>
    </lineage>
</organism>
<name>A0A138AEB6_9ACTN</name>
<evidence type="ECO:0008006" key="3">
    <source>
        <dbReference type="Google" id="ProtNLM"/>
    </source>
</evidence>